<evidence type="ECO:0000313" key="3">
    <source>
        <dbReference type="EMBL" id="CAF5176444.1"/>
    </source>
</evidence>
<feature type="non-terminal residue" evidence="3">
    <location>
        <position position="147"/>
    </location>
</feature>
<dbReference type="InterPro" id="IPR015425">
    <property type="entry name" value="FH2_Formin"/>
</dbReference>
<evidence type="ECO:0000259" key="2">
    <source>
        <dbReference type="PROSITE" id="PS51444"/>
    </source>
</evidence>
<dbReference type="GO" id="GO:0016477">
    <property type="term" value="P:cell migration"/>
    <property type="evidence" value="ECO:0007669"/>
    <property type="project" value="TreeGrafter"/>
</dbReference>
<protein>
    <recommendedName>
        <fullName evidence="2">FH2 domain-containing protein</fullName>
    </recommendedName>
</protein>
<comment type="similarity">
    <text evidence="1">Belongs to the formin homology family.</text>
</comment>
<comment type="caution">
    <text evidence="3">The sequence shown here is derived from an EMBL/GenBank/DDBJ whole genome shotgun (WGS) entry which is preliminary data.</text>
</comment>
<dbReference type="PANTHER" id="PTHR45857:SF4">
    <property type="entry name" value="FORMIN-LIKE PROTEIN"/>
    <property type="match status" value="1"/>
</dbReference>
<name>A0A8S3HAL3_9BILA</name>
<reference evidence="3" key="1">
    <citation type="submission" date="2021-02" db="EMBL/GenBank/DDBJ databases">
        <authorList>
            <person name="Nowell W R."/>
        </authorList>
    </citation>
    <scope>NUCLEOTIDE SEQUENCE</scope>
</reference>
<evidence type="ECO:0000256" key="1">
    <source>
        <dbReference type="ARBA" id="ARBA00023449"/>
    </source>
</evidence>
<dbReference type="InterPro" id="IPR043592">
    <property type="entry name" value="FMNL_animal"/>
</dbReference>
<sequence>IARRKLDLDVNTIVRALNNLDLKILTTDTIDILQHFIPTESETKAFASYLSDGKSIINLSNEDRFLYGLSKIERLAQKLNVVSFMANFNDINQNLAPQLKAIIAASTTLKNSSRFKKLLEIVLAFGNYMNSSKRGPAYGFKLASLEI</sequence>
<proteinExistence type="inferred from homology"/>
<dbReference type="GO" id="GO:0030866">
    <property type="term" value="P:cortical actin cytoskeleton organization"/>
    <property type="evidence" value="ECO:0007669"/>
    <property type="project" value="TreeGrafter"/>
</dbReference>
<dbReference type="GO" id="GO:0005829">
    <property type="term" value="C:cytosol"/>
    <property type="evidence" value="ECO:0007669"/>
    <property type="project" value="TreeGrafter"/>
</dbReference>
<evidence type="ECO:0000313" key="4">
    <source>
        <dbReference type="Proteomes" id="UP000676336"/>
    </source>
</evidence>
<dbReference type="EMBL" id="CAJOBI010315660">
    <property type="protein sequence ID" value="CAF5176444.1"/>
    <property type="molecule type" value="Genomic_DNA"/>
</dbReference>
<dbReference type="Pfam" id="PF02181">
    <property type="entry name" value="FH2"/>
    <property type="match status" value="1"/>
</dbReference>
<gene>
    <name evidence="3" type="ORF">SMN809_LOCUS67586</name>
</gene>
<dbReference type="GO" id="GO:0051015">
    <property type="term" value="F:actin filament binding"/>
    <property type="evidence" value="ECO:0007669"/>
    <property type="project" value="TreeGrafter"/>
</dbReference>
<dbReference type="Gene3D" id="1.20.58.2220">
    <property type="entry name" value="Formin, FH2 domain"/>
    <property type="match status" value="1"/>
</dbReference>
<dbReference type="PROSITE" id="PS51444">
    <property type="entry name" value="FH2"/>
    <property type="match status" value="1"/>
</dbReference>
<organism evidence="3 4">
    <name type="scientific">Rotaria magnacalcarata</name>
    <dbReference type="NCBI Taxonomy" id="392030"/>
    <lineage>
        <taxon>Eukaryota</taxon>
        <taxon>Metazoa</taxon>
        <taxon>Spiralia</taxon>
        <taxon>Gnathifera</taxon>
        <taxon>Rotifera</taxon>
        <taxon>Eurotatoria</taxon>
        <taxon>Bdelloidea</taxon>
        <taxon>Philodinida</taxon>
        <taxon>Philodinidae</taxon>
        <taxon>Rotaria</taxon>
    </lineage>
</organism>
<dbReference type="InterPro" id="IPR042201">
    <property type="entry name" value="FH2_Formin_sf"/>
</dbReference>
<dbReference type="SUPFAM" id="SSF101447">
    <property type="entry name" value="Formin homology 2 domain (FH2 domain)"/>
    <property type="match status" value="1"/>
</dbReference>
<dbReference type="AlphaFoldDB" id="A0A8S3HAL3"/>
<accession>A0A8S3HAL3</accession>
<dbReference type="Proteomes" id="UP000676336">
    <property type="component" value="Unassembled WGS sequence"/>
</dbReference>
<feature type="non-terminal residue" evidence="3">
    <location>
        <position position="1"/>
    </location>
</feature>
<dbReference type="PANTHER" id="PTHR45857">
    <property type="entry name" value="FORMIN-LIKE PROTEIN"/>
    <property type="match status" value="1"/>
</dbReference>
<dbReference type="GO" id="GO:0008360">
    <property type="term" value="P:regulation of cell shape"/>
    <property type="evidence" value="ECO:0007669"/>
    <property type="project" value="TreeGrafter"/>
</dbReference>
<feature type="domain" description="FH2" evidence="2">
    <location>
        <begin position="1"/>
        <end position="147"/>
    </location>
</feature>